<dbReference type="InterPro" id="IPR047650">
    <property type="entry name" value="Transpos_IS110"/>
</dbReference>
<dbReference type="PANTHER" id="PTHR33055:SF3">
    <property type="entry name" value="PUTATIVE TRANSPOSASE FOR IS117-RELATED"/>
    <property type="match status" value="1"/>
</dbReference>
<gene>
    <name evidence="1" type="ORF">Thiowin_02457</name>
</gene>
<dbReference type="PANTHER" id="PTHR33055">
    <property type="entry name" value="TRANSPOSASE FOR INSERTION SEQUENCE ELEMENT IS1111A"/>
    <property type="match status" value="1"/>
</dbReference>
<keyword evidence="2" id="KW-1185">Reference proteome</keyword>
<name>A0ABZ0SAU6_9GAMM</name>
<evidence type="ECO:0000313" key="1">
    <source>
        <dbReference type="EMBL" id="WPL17443.1"/>
    </source>
</evidence>
<evidence type="ECO:0000313" key="2">
    <source>
        <dbReference type="Proteomes" id="UP001432180"/>
    </source>
</evidence>
<sequence length="98" mass="10816">MVLIAPQHVKPLVKTNKNDDAADAEAICEAASSQNRGPRQLFVSIKKVEQQDIQGTHRIRSMVIDQRTALVNQIRGLLAEYGIVIARGRPQKSSGWIA</sequence>
<protein>
    <submittedName>
        <fullName evidence="1">Transposase</fullName>
    </submittedName>
</protein>
<dbReference type="EMBL" id="CP121472">
    <property type="protein sequence ID" value="WPL17443.1"/>
    <property type="molecule type" value="Genomic_DNA"/>
</dbReference>
<proteinExistence type="predicted"/>
<accession>A0ABZ0SAU6</accession>
<dbReference type="Proteomes" id="UP001432180">
    <property type="component" value="Chromosome"/>
</dbReference>
<organism evidence="1 2">
    <name type="scientific">Thiorhodovibrio winogradskyi</name>
    <dbReference type="NCBI Taxonomy" id="77007"/>
    <lineage>
        <taxon>Bacteria</taxon>
        <taxon>Pseudomonadati</taxon>
        <taxon>Pseudomonadota</taxon>
        <taxon>Gammaproteobacteria</taxon>
        <taxon>Chromatiales</taxon>
        <taxon>Chromatiaceae</taxon>
        <taxon>Thiorhodovibrio</taxon>
    </lineage>
</organism>
<reference evidence="1 2" key="1">
    <citation type="journal article" date="2023" name="Microorganisms">
        <title>Thiorhodovibrio frisius and Trv. litoralis spp. nov., Two Novel Members from a Clade of Fastidious Purple Sulfur Bacteria That Exhibit Unique Red-Shifted Light-Harvesting Capabilities.</title>
        <authorList>
            <person name="Methner A."/>
            <person name="Kuzyk S.B."/>
            <person name="Petersen J."/>
            <person name="Bauer S."/>
            <person name="Brinkmann H."/>
            <person name="Sichau K."/>
            <person name="Wanner G."/>
            <person name="Wolf J."/>
            <person name="Neumann-Schaal M."/>
            <person name="Henke P."/>
            <person name="Tank M."/>
            <person name="Sproer C."/>
            <person name="Bunk B."/>
            <person name="Overmann J."/>
        </authorList>
    </citation>
    <scope>NUCLEOTIDE SEQUENCE [LARGE SCALE GENOMIC DNA]</scope>
    <source>
        <strain evidence="1 2">DSM 6702</strain>
    </source>
</reference>